<name>A0A919IRV6_9ACTN</name>
<dbReference type="EMBL" id="BOMH01000096">
    <property type="protein sequence ID" value="GID71085.1"/>
    <property type="molecule type" value="Genomic_DNA"/>
</dbReference>
<evidence type="ECO:0000313" key="3">
    <source>
        <dbReference type="Proteomes" id="UP000619479"/>
    </source>
</evidence>
<protein>
    <submittedName>
        <fullName evidence="2">Uncharacterized protein</fullName>
    </submittedName>
</protein>
<reference evidence="2" key="1">
    <citation type="submission" date="2021-01" db="EMBL/GenBank/DDBJ databases">
        <title>Whole genome shotgun sequence of Actinoplanes cyaneus NBRC 14990.</title>
        <authorList>
            <person name="Komaki H."/>
            <person name="Tamura T."/>
        </authorList>
    </citation>
    <scope>NUCLEOTIDE SEQUENCE</scope>
    <source>
        <strain evidence="2">NBRC 14990</strain>
    </source>
</reference>
<organism evidence="2 3">
    <name type="scientific">Actinoplanes cyaneus</name>
    <dbReference type="NCBI Taxonomy" id="52696"/>
    <lineage>
        <taxon>Bacteria</taxon>
        <taxon>Bacillati</taxon>
        <taxon>Actinomycetota</taxon>
        <taxon>Actinomycetes</taxon>
        <taxon>Micromonosporales</taxon>
        <taxon>Micromonosporaceae</taxon>
        <taxon>Actinoplanes</taxon>
    </lineage>
</organism>
<dbReference type="RefSeq" id="WP_203755791.1">
    <property type="nucleotide sequence ID" value="NZ_BAAAUC010000090.1"/>
</dbReference>
<keyword evidence="3" id="KW-1185">Reference proteome</keyword>
<dbReference type="Proteomes" id="UP000619479">
    <property type="component" value="Unassembled WGS sequence"/>
</dbReference>
<dbReference type="AlphaFoldDB" id="A0A919IRV6"/>
<evidence type="ECO:0000256" key="1">
    <source>
        <dbReference type="SAM" id="MobiDB-lite"/>
    </source>
</evidence>
<comment type="caution">
    <text evidence="2">The sequence shown here is derived from an EMBL/GenBank/DDBJ whole genome shotgun (WGS) entry which is preliminary data.</text>
</comment>
<gene>
    <name evidence="2" type="ORF">Acy02nite_89660</name>
</gene>
<accession>A0A919IRV6</accession>
<feature type="region of interest" description="Disordered" evidence="1">
    <location>
        <begin position="1"/>
        <end position="21"/>
    </location>
</feature>
<sequence length="166" mass="17421">MNPVHPSAPDGGRSGASVDQPVPSVDRFRQAILVNAGPALRELQRSAMPGADRLILLAEALLRLGRDDAAVAAGIRAAAVAEQQQPVPVDRLLSASTVRADLAIWVGDPGAAQTCRGVERLAASIGDQPRRFLAIALRAVALYQHSSCRAGTDRPAYHLLPATPRG</sequence>
<evidence type="ECO:0000313" key="2">
    <source>
        <dbReference type="EMBL" id="GID71085.1"/>
    </source>
</evidence>
<proteinExistence type="predicted"/>